<dbReference type="KEGG" id="dax:FDQ92_04115"/>
<dbReference type="Proteomes" id="UP000298602">
    <property type="component" value="Chromosome"/>
</dbReference>
<keyword evidence="2" id="KW-1133">Transmembrane helix</keyword>
<evidence type="ECO:0000313" key="3">
    <source>
        <dbReference type="EMBL" id="QCQ21432.1"/>
    </source>
</evidence>
<keyword evidence="2" id="KW-0812">Transmembrane</keyword>
<accession>A0A4P8L3S3</accession>
<evidence type="ECO:0000313" key="4">
    <source>
        <dbReference type="Proteomes" id="UP000298602"/>
    </source>
</evidence>
<dbReference type="Pfam" id="PF10095">
    <property type="entry name" value="DUF2333"/>
    <property type="match status" value="2"/>
</dbReference>
<reference evidence="3 4" key="2">
    <citation type="submission" date="2019-05" db="EMBL/GenBank/DDBJ databases">
        <authorList>
            <person name="Suflita J.M."/>
            <person name="Marks C.R."/>
        </authorList>
    </citation>
    <scope>NUCLEOTIDE SEQUENCE [LARGE SCALE GENOMIC DNA]</scope>
    <source>
        <strain evidence="3 4">ALDC</strain>
    </source>
</reference>
<evidence type="ECO:0000256" key="1">
    <source>
        <dbReference type="SAM" id="MobiDB-lite"/>
    </source>
</evidence>
<proteinExistence type="predicted"/>
<dbReference type="EMBL" id="CP040098">
    <property type="protein sequence ID" value="QCQ21432.1"/>
    <property type="molecule type" value="Genomic_DNA"/>
</dbReference>
<keyword evidence="2" id="KW-0472">Membrane</keyword>
<name>A0A4P8L3S3_9BACT</name>
<reference evidence="3 4" key="1">
    <citation type="submission" date="2019-05" db="EMBL/GenBank/DDBJ databases">
        <title>The Complete Genome Sequence of the n-alkane-degrading Desulfoglaeba alkanexedens ALDC reveals multiple alkylsuccinate synthase gene clusters.</title>
        <authorList>
            <person name="Callaghan A.V."/>
            <person name="Davidova I.A."/>
            <person name="Duncan K.E."/>
            <person name="Morris B."/>
            <person name="McInerney M.J."/>
        </authorList>
    </citation>
    <scope>NUCLEOTIDE SEQUENCE [LARGE SCALE GENOMIC DNA]</scope>
    <source>
        <strain evidence="3 4">ALDC</strain>
    </source>
</reference>
<feature type="region of interest" description="Disordered" evidence="1">
    <location>
        <begin position="87"/>
        <end position="164"/>
    </location>
</feature>
<dbReference type="InterPro" id="IPR016936">
    <property type="entry name" value="UCP029693"/>
</dbReference>
<protein>
    <submittedName>
        <fullName evidence="3">DUF2333 family protein</fullName>
    </submittedName>
</protein>
<dbReference type="AlphaFoldDB" id="A0A4P8L3S3"/>
<feature type="transmembrane region" description="Helical" evidence="2">
    <location>
        <begin position="60"/>
        <end position="81"/>
    </location>
</feature>
<evidence type="ECO:0000256" key="2">
    <source>
        <dbReference type="SAM" id="Phobius"/>
    </source>
</evidence>
<dbReference type="OrthoDB" id="5498048at2"/>
<keyword evidence="4" id="KW-1185">Reference proteome</keyword>
<gene>
    <name evidence="3" type="ORF">FDQ92_04115</name>
</gene>
<sequence length="433" mass="47653">MTIGGCTVFRHGNPKMRVPPTGMIADRRERKEWGMGVRRAPAGTLVAELLRASKSIRGGFFLACVLAVMLGTAAGSCWALQRHSLQPGQTAQGSSSGQGPSVPSDHGAAAPVHDGVRPQSAVPRGGVPIEGGREPSATAPPTHGMPGETESIPTAPPGEALPLEAPGIHVGEHEAHGVVLPQISDIPGVTFVETMIQLMRYELDERFLGWRPNDLILGRFTDNVNNYQLGVLEAMRFTTLRLKDSLTRMGEADSYDKDLESALNLFMNKATLFWFPSAESSYSEAVKHLENFQAKLQNGQRFFYYRVDNLLSLIRTYNDLLGNVNKTLIIGTHADGSKVSFFEVDDYFYYAKGVAHVLYEIMKVVRVGYKDQLITLDAVDIMDEILHELHRAEEMDPWIILDGDLDGFLANHRANLNAPLSEVAHLFGILSRF</sequence>
<organism evidence="3 4">
    <name type="scientific">Desulfoglaeba alkanexedens ALDC</name>
    <dbReference type="NCBI Taxonomy" id="980445"/>
    <lineage>
        <taxon>Bacteria</taxon>
        <taxon>Pseudomonadati</taxon>
        <taxon>Thermodesulfobacteriota</taxon>
        <taxon>Syntrophobacteria</taxon>
        <taxon>Syntrophobacterales</taxon>
        <taxon>Syntrophobacteraceae</taxon>
        <taxon>Desulfoglaeba</taxon>
    </lineage>
</organism>
<feature type="compositionally biased region" description="Low complexity" evidence="1">
    <location>
        <begin position="87"/>
        <end position="104"/>
    </location>
</feature>